<proteinExistence type="predicted"/>
<gene>
    <name evidence="1" type="ORF">BDN72DRAFT_875574</name>
</gene>
<reference evidence="1 2" key="1">
    <citation type="journal article" date="2019" name="Nat. Ecol. Evol.">
        <title>Megaphylogeny resolves global patterns of mushroom evolution.</title>
        <authorList>
            <person name="Varga T."/>
            <person name="Krizsan K."/>
            <person name="Foldi C."/>
            <person name="Dima B."/>
            <person name="Sanchez-Garcia M."/>
            <person name="Sanchez-Ramirez S."/>
            <person name="Szollosi G.J."/>
            <person name="Szarkandi J.G."/>
            <person name="Papp V."/>
            <person name="Albert L."/>
            <person name="Andreopoulos W."/>
            <person name="Angelini C."/>
            <person name="Antonin V."/>
            <person name="Barry K.W."/>
            <person name="Bougher N.L."/>
            <person name="Buchanan P."/>
            <person name="Buyck B."/>
            <person name="Bense V."/>
            <person name="Catcheside P."/>
            <person name="Chovatia M."/>
            <person name="Cooper J."/>
            <person name="Damon W."/>
            <person name="Desjardin D."/>
            <person name="Finy P."/>
            <person name="Geml J."/>
            <person name="Haridas S."/>
            <person name="Hughes K."/>
            <person name="Justo A."/>
            <person name="Karasinski D."/>
            <person name="Kautmanova I."/>
            <person name="Kiss B."/>
            <person name="Kocsube S."/>
            <person name="Kotiranta H."/>
            <person name="LaButti K.M."/>
            <person name="Lechner B.E."/>
            <person name="Liimatainen K."/>
            <person name="Lipzen A."/>
            <person name="Lukacs Z."/>
            <person name="Mihaltcheva S."/>
            <person name="Morgado L.N."/>
            <person name="Niskanen T."/>
            <person name="Noordeloos M.E."/>
            <person name="Ohm R.A."/>
            <person name="Ortiz-Santana B."/>
            <person name="Ovrebo C."/>
            <person name="Racz N."/>
            <person name="Riley R."/>
            <person name="Savchenko A."/>
            <person name="Shiryaev A."/>
            <person name="Soop K."/>
            <person name="Spirin V."/>
            <person name="Szebenyi C."/>
            <person name="Tomsovsky M."/>
            <person name="Tulloss R.E."/>
            <person name="Uehling J."/>
            <person name="Grigoriev I.V."/>
            <person name="Vagvolgyi C."/>
            <person name="Papp T."/>
            <person name="Martin F.M."/>
            <person name="Miettinen O."/>
            <person name="Hibbett D.S."/>
            <person name="Nagy L.G."/>
        </authorList>
    </citation>
    <scope>NUCLEOTIDE SEQUENCE [LARGE SCALE GENOMIC DNA]</scope>
    <source>
        <strain evidence="1 2">NL-1719</strain>
    </source>
</reference>
<dbReference type="EMBL" id="ML208272">
    <property type="protein sequence ID" value="TFK73868.1"/>
    <property type="molecule type" value="Genomic_DNA"/>
</dbReference>
<protein>
    <submittedName>
        <fullName evidence="1">Uncharacterized protein</fullName>
    </submittedName>
</protein>
<organism evidence="1 2">
    <name type="scientific">Pluteus cervinus</name>
    <dbReference type="NCBI Taxonomy" id="181527"/>
    <lineage>
        <taxon>Eukaryota</taxon>
        <taxon>Fungi</taxon>
        <taxon>Dikarya</taxon>
        <taxon>Basidiomycota</taxon>
        <taxon>Agaricomycotina</taxon>
        <taxon>Agaricomycetes</taxon>
        <taxon>Agaricomycetidae</taxon>
        <taxon>Agaricales</taxon>
        <taxon>Pluteineae</taxon>
        <taxon>Pluteaceae</taxon>
        <taxon>Pluteus</taxon>
    </lineage>
</organism>
<dbReference type="Proteomes" id="UP000308600">
    <property type="component" value="Unassembled WGS sequence"/>
</dbReference>
<keyword evidence="2" id="KW-1185">Reference proteome</keyword>
<evidence type="ECO:0000313" key="2">
    <source>
        <dbReference type="Proteomes" id="UP000308600"/>
    </source>
</evidence>
<evidence type="ECO:0000313" key="1">
    <source>
        <dbReference type="EMBL" id="TFK73868.1"/>
    </source>
</evidence>
<sequence>MFLTEGPRLPPELEEIIFTLALRADMYEAHNLLPVAKRVFAWLNPIIYEVVVKDKDRCWPPNLSLNRLQRYGGFVRHLLLAYEFPEVPEYIALCPHVYDMGLWTGIPYTQEEQDELANLRLTRLSTNVPALFDKPLTPKMITLFSNITHLDITSQHDYIWEHRYLLFYFPALTHITLFTHQDHSLLAEVLEMKPDLKVIIWLLGRREGGEEGQFMWALEDDKPPLGDDRIVFLSLRHPFEKDWEEGARGNMDVWRFAEHEISKRAERRKKALDSALSDLTVA</sequence>
<accession>A0ACD3B6C8</accession>
<name>A0ACD3B6C8_9AGAR</name>